<feature type="region of interest" description="Disordered" evidence="1">
    <location>
        <begin position="563"/>
        <end position="596"/>
    </location>
</feature>
<feature type="compositionally biased region" description="Pro residues" evidence="1">
    <location>
        <begin position="469"/>
        <end position="482"/>
    </location>
</feature>
<feature type="region of interest" description="Disordered" evidence="1">
    <location>
        <begin position="619"/>
        <end position="798"/>
    </location>
</feature>
<reference evidence="2 3" key="1">
    <citation type="submission" date="2019-05" db="EMBL/GenBank/DDBJ databases">
        <title>Emergence of the Ug99 lineage of the wheat stem rust pathogen through somatic hybridization.</title>
        <authorList>
            <person name="Li F."/>
            <person name="Upadhyaya N.M."/>
            <person name="Sperschneider J."/>
            <person name="Matny O."/>
            <person name="Nguyen-Phuc H."/>
            <person name="Mago R."/>
            <person name="Raley C."/>
            <person name="Miller M.E."/>
            <person name="Silverstein K.A.T."/>
            <person name="Henningsen E."/>
            <person name="Hirsch C.D."/>
            <person name="Visser B."/>
            <person name="Pretorius Z.A."/>
            <person name="Steffenson B.J."/>
            <person name="Schwessinger B."/>
            <person name="Dodds P.N."/>
            <person name="Figueroa M."/>
        </authorList>
    </citation>
    <scope>NUCLEOTIDE SEQUENCE [LARGE SCALE GENOMIC DNA]</scope>
    <source>
        <strain evidence="2">21-0</strain>
    </source>
</reference>
<feature type="region of interest" description="Disordered" evidence="1">
    <location>
        <begin position="193"/>
        <end position="286"/>
    </location>
</feature>
<proteinExistence type="predicted"/>
<feature type="region of interest" description="Disordered" evidence="1">
    <location>
        <begin position="115"/>
        <end position="160"/>
    </location>
</feature>
<feature type="compositionally biased region" description="Low complexity" evidence="1">
    <location>
        <begin position="439"/>
        <end position="454"/>
    </location>
</feature>
<feature type="compositionally biased region" description="Polar residues" evidence="1">
    <location>
        <begin position="636"/>
        <end position="648"/>
    </location>
</feature>
<feature type="compositionally biased region" description="Polar residues" evidence="1">
    <location>
        <begin position="1000"/>
        <end position="1050"/>
    </location>
</feature>
<dbReference type="EMBL" id="VSWC01000016">
    <property type="protein sequence ID" value="KAA1111745.1"/>
    <property type="molecule type" value="Genomic_DNA"/>
</dbReference>
<feature type="compositionally biased region" description="Polar residues" evidence="1">
    <location>
        <begin position="141"/>
        <end position="156"/>
    </location>
</feature>
<feature type="compositionally biased region" description="Polar residues" evidence="1">
    <location>
        <begin position="328"/>
        <end position="346"/>
    </location>
</feature>
<accession>A0A5B0QF16</accession>
<organism evidence="2 3">
    <name type="scientific">Puccinia graminis f. sp. tritici</name>
    <dbReference type="NCBI Taxonomy" id="56615"/>
    <lineage>
        <taxon>Eukaryota</taxon>
        <taxon>Fungi</taxon>
        <taxon>Dikarya</taxon>
        <taxon>Basidiomycota</taxon>
        <taxon>Pucciniomycotina</taxon>
        <taxon>Pucciniomycetes</taxon>
        <taxon>Pucciniales</taxon>
        <taxon>Pucciniaceae</taxon>
        <taxon>Puccinia</taxon>
    </lineage>
</organism>
<feature type="region of interest" description="Disordered" evidence="1">
    <location>
        <begin position="367"/>
        <end position="486"/>
    </location>
</feature>
<protein>
    <submittedName>
        <fullName evidence="2">Uncharacterized protein</fullName>
    </submittedName>
</protein>
<comment type="caution">
    <text evidence="2">The sequence shown here is derived from an EMBL/GenBank/DDBJ whole genome shotgun (WGS) entry which is preliminary data.</text>
</comment>
<feature type="compositionally biased region" description="Gly residues" evidence="1">
    <location>
        <begin position="1219"/>
        <end position="1236"/>
    </location>
</feature>
<feature type="compositionally biased region" description="Basic residues" evidence="1">
    <location>
        <begin position="423"/>
        <end position="432"/>
    </location>
</feature>
<feature type="region of interest" description="Disordered" evidence="1">
    <location>
        <begin position="501"/>
        <end position="521"/>
    </location>
</feature>
<evidence type="ECO:0000256" key="1">
    <source>
        <dbReference type="SAM" id="MobiDB-lite"/>
    </source>
</evidence>
<feature type="compositionally biased region" description="Acidic residues" evidence="1">
    <location>
        <begin position="1237"/>
        <end position="1259"/>
    </location>
</feature>
<evidence type="ECO:0000313" key="3">
    <source>
        <dbReference type="Proteomes" id="UP000324748"/>
    </source>
</evidence>
<feature type="region of interest" description="Disordered" evidence="1">
    <location>
        <begin position="955"/>
        <end position="1332"/>
    </location>
</feature>
<feature type="compositionally biased region" description="Low complexity" evidence="1">
    <location>
        <begin position="269"/>
        <end position="280"/>
    </location>
</feature>
<feature type="region of interest" description="Disordered" evidence="1">
    <location>
        <begin position="326"/>
        <end position="346"/>
    </location>
</feature>
<dbReference type="OrthoDB" id="2507591at2759"/>
<dbReference type="Proteomes" id="UP000324748">
    <property type="component" value="Unassembled WGS sequence"/>
</dbReference>
<sequence length="1378" mass="145359">MTCLEICEDTYSMFVWNLLNSCSEIDCSRSPVRPFLIRLIFFSDFLSFLTYFLSEHHSIIIKDMDPVSRSSNPLYHPAQQARPPLPSGSPSRFALHPFYNRLSIGHNRPPLASADPHLPPFNALHPRPRTPFPARPDQPDYKSTSLHSRSFSYDDQSLSKDRPIGSAAYLDLDDIIGRSASSRCLLGSSPSAVADPDQLNNQHHQRSLSVPAAPADRGSPRVRFETTPDTSISPPAAVHSPHREARAGVPSSPLAVAVSEAGADEGDPQQRQSDGSSQGRVVKVEEDRLDKSQDEFEDAVKLMRKLEIDRLARRRAELQDTILPIMSPGSTMKSASSPPTNTGSAASTELPIAELGLISQPEEIDLYHPLPDDTEHPVRPSSPHQRQQATPPPVPPPGAVSSPTLGSSQPTTKHQHCLNSPSARHHHQHQHPHLPLPSDPSTSTTPTTHFSLPSCPSPTGLAPQAYPGKPNPLLPPPSPAPKPTLEIRFPRPFRRRLSLEPTAVQLPPSPPPEFDFSAFDNPLPQSNSSLLLYSLLDDSPCMSNHSLNEDLSGRPLIDLTDQQEEPTGHANSQHSPQERKLPSRTPHSHFTPLSSPVISERPYLSSIFSSPLTQYLPTRDWNRADDPNHARENKNGSELSENIRSLSESIPICEPTPSIQKTTQTGEHSPSRRPTPPQPPSDHTASAPVDRPTAHSSATHTPRKQSTCRGHSSPARVNQEEPIAPARTVASSKRSHSRAPSVHWSVHQSPAVPPGPEPLTEEALRLHQTSDRILSRDSVHRSQAGAGRPDVAPWPRPADCESRVTRWDAGEPKDDELASLVESINQRNEERSQMLTGLLRAVSRGIQAHDREAEAETAMVRDLSRARQSQLGRGTQSQLGELAGEECGGSQFSAPFGSPSRTLPPPASIREGHFSPTIEQLTHLHPRGPSLGEASVAASLRAHSLMDSIRVRRSEAPSHGMGGQMGPASVAGSGKARSTRTVVSRHESLAAPKPSAPATIRTQSLAPSNRASQAPPSNRAQSVTPSARNPSRAPSQHEPSAGANSQNPAPTGSVKAPSKAGSVTGTPKTKSVAGSARAPSISGAAKAASIAGTVKAPSVAGSNRRSAAGTAKAPSLAGSKRAGTTGGSIRARSAAAEVSPGSGSVAGTVKAPSIMGSQTGGSISGAAKAASLAGSKRAGTTAGSVRAPSEVVVEKTMSPGSAISERPESIDPPSVAEDGVGGEGEPGGEGAGGEGEQGGEDAAGGEEEAGGEGEAEGEGEQGGHEEAAEGQPAPADPPAEDLPAADDPSPPAPIAKSGPASVLGSLAGEIIGGEPGEGSKIVVEEEEDPKPVLKRPIVPTAVNPLGEWIRFGRAGFKFHILDAGPDLDEPHAHPGKSP</sequence>
<feature type="compositionally biased region" description="Low complexity" evidence="1">
    <location>
        <begin position="1076"/>
        <end position="1096"/>
    </location>
</feature>
<evidence type="ECO:0000313" key="2">
    <source>
        <dbReference type="EMBL" id="KAA1111745.1"/>
    </source>
</evidence>
<feature type="compositionally biased region" description="Polar residues" evidence="1">
    <location>
        <begin position="694"/>
        <end position="710"/>
    </location>
</feature>
<feature type="compositionally biased region" description="Low complexity" evidence="1">
    <location>
        <begin position="1164"/>
        <end position="1179"/>
    </location>
</feature>
<feature type="compositionally biased region" description="Basic and acidic residues" evidence="1">
    <location>
        <begin position="762"/>
        <end position="780"/>
    </location>
</feature>
<keyword evidence="3" id="KW-1185">Reference proteome</keyword>
<feature type="compositionally biased region" description="Polar residues" evidence="1">
    <location>
        <begin position="657"/>
        <end position="668"/>
    </location>
</feature>
<gene>
    <name evidence="2" type="ORF">PGT21_010352</name>
</gene>
<feature type="compositionally biased region" description="Basic and acidic residues" evidence="1">
    <location>
        <begin position="620"/>
        <end position="635"/>
    </location>
</feature>
<name>A0A5B0QF16_PUCGR</name>